<sequence>MRAGDHRHSPGRLTVVGLGPGSAELLAPQALAALDRAHAVVGYDRYVDLVDPALLAGKTVFTSPMKKEMDRAAKAVDFALSGLDTVVVSSGDSGIYGMAGLMLEHLERNGLLDTVKLDIVPGIPALCAAAALLGAPLMHDFACISLSDLLTPLDLIMRRVRAAADADFVMVFYNPRSRKRASHLEEALRLTAARRGPETPVGFVRNAFRPDQEVRTATLGRCDPAWADMLSIVMVGSSSSRLAGNKIITPRGYYEKYAPADG</sequence>
<dbReference type="GO" id="GO:0008168">
    <property type="term" value="F:methyltransferase activity"/>
    <property type="evidence" value="ECO:0007669"/>
    <property type="project" value="UniProtKB-KW"/>
</dbReference>
<protein>
    <submittedName>
        <fullName evidence="7">Precorrin-3B C(17)-methyltransferase</fullName>
    </submittedName>
</protein>
<evidence type="ECO:0000259" key="6">
    <source>
        <dbReference type="Pfam" id="PF00590"/>
    </source>
</evidence>
<evidence type="ECO:0000256" key="1">
    <source>
        <dbReference type="ARBA" id="ARBA00004953"/>
    </source>
</evidence>
<dbReference type="EMBL" id="CP014230">
    <property type="protein sequence ID" value="AMD93847.1"/>
    <property type="molecule type" value="Genomic_DNA"/>
</dbReference>
<dbReference type="PANTHER" id="PTHR47036:SF1">
    <property type="entry name" value="COBALT-FACTOR III C(17)-METHYLTRANSFERASE-RELATED"/>
    <property type="match status" value="1"/>
</dbReference>
<evidence type="ECO:0000256" key="3">
    <source>
        <dbReference type="ARBA" id="ARBA00022603"/>
    </source>
</evidence>
<dbReference type="AlphaFoldDB" id="A0A0X8JS57"/>
<keyword evidence="8" id="KW-1185">Reference proteome</keyword>
<dbReference type="Proteomes" id="UP000063964">
    <property type="component" value="Chromosome"/>
</dbReference>
<dbReference type="GO" id="GO:0032259">
    <property type="term" value="P:methylation"/>
    <property type="evidence" value="ECO:0007669"/>
    <property type="project" value="UniProtKB-KW"/>
</dbReference>
<dbReference type="InterPro" id="IPR051810">
    <property type="entry name" value="Precorrin_MeTrfase"/>
</dbReference>
<keyword evidence="3 7" id="KW-0489">Methyltransferase</keyword>
<comment type="pathway">
    <text evidence="1">Cofactor biosynthesis; adenosylcobalamin biosynthesis.</text>
</comment>
<keyword evidence="5" id="KW-0949">S-adenosyl-L-methionine</keyword>
<keyword evidence="4 7" id="KW-0808">Transferase</keyword>
<evidence type="ECO:0000313" key="8">
    <source>
        <dbReference type="Proteomes" id="UP000063964"/>
    </source>
</evidence>
<keyword evidence="2" id="KW-0169">Cobalamin biosynthesis</keyword>
<feature type="domain" description="Tetrapyrrole methylase" evidence="6">
    <location>
        <begin position="12"/>
        <end position="220"/>
    </location>
</feature>
<dbReference type="InterPro" id="IPR006363">
    <property type="entry name" value="Cbl_synth_CobJ/CibH_dom"/>
</dbReference>
<name>A0A0X8JS57_9BACT</name>
<gene>
    <name evidence="7" type="ORF">AXF15_12550</name>
</gene>
<dbReference type="STRING" id="888061.AXF15_12550"/>
<dbReference type="SUPFAM" id="SSF53790">
    <property type="entry name" value="Tetrapyrrole methylase"/>
    <property type="match status" value="1"/>
</dbReference>
<dbReference type="Gene3D" id="3.40.1010.10">
    <property type="entry name" value="Cobalt-precorrin-4 Transmethylase, Domain 1"/>
    <property type="match status" value="1"/>
</dbReference>
<dbReference type="KEGG" id="doa:AXF15_12550"/>
<evidence type="ECO:0000313" key="7">
    <source>
        <dbReference type="EMBL" id="AMD93847.1"/>
    </source>
</evidence>
<evidence type="ECO:0000256" key="2">
    <source>
        <dbReference type="ARBA" id="ARBA00022573"/>
    </source>
</evidence>
<dbReference type="Gene3D" id="3.30.950.10">
    <property type="entry name" value="Methyltransferase, Cobalt-precorrin-4 Transmethylase, Domain 2"/>
    <property type="match status" value="1"/>
</dbReference>
<dbReference type="OrthoDB" id="9772960at2"/>
<evidence type="ECO:0000256" key="5">
    <source>
        <dbReference type="ARBA" id="ARBA00022691"/>
    </source>
</evidence>
<evidence type="ECO:0000256" key="4">
    <source>
        <dbReference type="ARBA" id="ARBA00022679"/>
    </source>
</evidence>
<dbReference type="InterPro" id="IPR000878">
    <property type="entry name" value="4pyrrol_Mease"/>
</dbReference>
<dbReference type="PANTHER" id="PTHR47036">
    <property type="entry name" value="COBALT-FACTOR III C(17)-METHYLTRANSFERASE-RELATED"/>
    <property type="match status" value="1"/>
</dbReference>
<dbReference type="InterPro" id="IPR014776">
    <property type="entry name" value="4pyrrole_Mease_sub2"/>
</dbReference>
<dbReference type="CDD" id="cd11646">
    <property type="entry name" value="Precorrin_3B_C17_MT"/>
    <property type="match status" value="1"/>
</dbReference>
<reference evidence="8" key="1">
    <citation type="submission" date="2016-02" db="EMBL/GenBank/DDBJ databases">
        <authorList>
            <person name="Holder M.E."/>
            <person name="Ajami N.J."/>
            <person name="Petrosino J.F."/>
        </authorList>
    </citation>
    <scope>NUCLEOTIDE SEQUENCE [LARGE SCALE GENOMIC DNA]</scope>
    <source>
        <strain evidence="8">DSM 12838</strain>
    </source>
</reference>
<dbReference type="NCBIfam" id="TIGR01466">
    <property type="entry name" value="cobJ_cbiH"/>
    <property type="match status" value="1"/>
</dbReference>
<dbReference type="Pfam" id="PF00590">
    <property type="entry name" value="TP_methylase"/>
    <property type="match status" value="1"/>
</dbReference>
<dbReference type="GO" id="GO:0009236">
    <property type="term" value="P:cobalamin biosynthetic process"/>
    <property type="evidence" value="ECO:0007669"/>
    <property type="project" value="UniProtKB-UniPathway"/>
</dbReference>
<organism evidence="7 8">
    <name type="scientific">Desulfomicrobium orale DSM 12838</name>
    <dbReference type="NCBI Taxonomy" id="888061"/>
    <lineage>
        <taxon>Bacteria</taxon>
        <taxon>Pseudomonadati</taxon>
        <taxon>Thermodesulfobacteriota</taxon>
        <taxon>Desulfovibrionia</taxon>
        <taxon>Desulfovibrionales</taxon>
        <taxon>Desulfomicrobiaceae</taxon>
        <taxon>Desulfomicrobium</taxon>
    </lineage>
</organism>
<dbReference type="UniPathway" id="UPA00148"/>
<dbReference type="InterPro" id="IPR035996">
    <property type="entry name" value="4pyrrol_Methylase_sf"/>
</dbReference>
<accession>A0A0X8JS57</accession>
<dbReference type="InterPro" id="IPR014777">
    <property type="entry name" value="4pyrrole_Mease_sub1"/>
</dbReference>
<proteinExistence type="predicted"/>